<comment type="catalytic activity">
    <reaction evidence="5">
        <text>D-xylose + NADP(+) = D-xylono-1,5-lactone + NADPH + H(+)</text>
        <dbReference type="Rhea" id="RHEA:22000"/>
        <dbReference type="ChEBI" id="CHEBI:15378"/>
        <dbReference type="ChEBI" id="CHEBI:15867"/>
        <dbReference type="ChEBI" id="CHEBI:53455"/>
        <dbReference type="ChEBI" id="CHEBI:57783"/>
        <dbReference type="ChEBI" id="CHEBI:58349"/>
        <dbReference type="EC" id="1.1.1.179"/>
    </reaction>
</comment>
<evidence type="ECO:0000256" key="2">
    <source>
        <dbReference type="ARBA" id="ARBA00023002"/>
    </source>
</evidence>
<proteinExistence type="inferred from homology"/>
<keyword evidence="8" id="KW-1185">Reference proteome</keyword>
<dbReference type="InterPro" id="IPR000683">
    <property type="entry name" value="Gfo/Idh/MocA-like_OxRdtase_N"/>
</dbReference>
<evidence type="ECO:0000313" key="7">
    <source>
        <dbReference type="EMBL" id="KAK3899790.1"/>
    </source>
</evidence>
<evidence type="ECO:0000256" key="4">
    <source>
        <dbReference type="ARBA" id="ARBA00042988"/>
    </source>
</evidence>
<dbReference type="GO" id="GO:0047837">
    <property type="term" value="F:D-xylose 1-dehydrogenase (NADP+) activity"/>
    <property type="evidence" value="ECO:0007669"/>
    <property type="project" value="UniProtKB-EC"/>
</dbReference>
<protein>
    <recommendedName>
        <fullName evidence="3">D-xylose 1-dehydrogenase (NADP(+), D-xylono-1,5-lactone-forming)</fullName>
        <ecNumber evidence="3">1.1.1.179</ecNumber>
    </recommendedName>
    <alternativeName>
        <fullName evidence="4">D-xylose-NADP dehydrogenase</fullName>
    </alternativeName>
</protein>
<dbReference type="Pfam" id="PF01408">
    <property type="entry name" value="GFO_IDH_MocA"/>
    <property type="match status" value="1"/>
</dbReference>
<gene>
    <name evidence="7" type="ORF">C8A05DRAFT_36588</name>
</gene>
<dbReference type="PANTHER" id="PTHR22604">
    <property type="entry name" value="OXIDOREDUCTASES"/>
    <property type="match status" value="1"/>
</dbReference>
<dbReference type="EMBL" id="MU855740">
    <property type="protein sequence ID" value="KAK3899790.1"/>
    <property type="molecule type" value="Genomic_DNA"/>
</dbReference>
<evidence type="ECO:0000256" key="1">
    <source>
        <dbReference type="ARBA" id="ARBA00010928"/>
    </source>
</evidence>
<dbReference type="PANTHER" id="PTHR22604:SF105">
    <property type="entry name" value="TRANS-1,2-DIHYDROBENZENE-1,2-DIOL DEHYDROGENASE"/>
    <property type="match status" value="1"/>
</dbReference>
<accession>A0AAN6MFF7</accession>
<dbReference type="AlphaFoldDB" id="A0AAN6MFF7"/>
<evidence type="ECO:0000313" key="8">
    <source>
        <dbReference type="Proteomes" id="UP001303889"/>
    </source>
</evidence>
<feature type="domain" description="Gfo/Idh/MocA-like oxidoreductase N-terminal" evidence="6">
    <location>
        <begin position="35"/>
        <end position="131"/>
    </location>
</feature>
<evidence type="ECO:0000256" key="5">
    <source>
        <dbReference type="ARBA" id="ARBA00049233"/>
    </source>
</evidence>
<sequence length="435" mass="48403">MGDVVKPYLRAVMHRVQSWAVGDEPPPPKTDDAMKFGILGTDPVIQTALIGAARRQPDVIVVAVASHDSREAAKFRDKNALIDDPNIDAVYIALSPHLRYEWALRALAVGKHVLLETPCAANEADARRLFESPLVRYAGAPMLLESTPFRFHPSWADLERWIDRDQIIHVSITVTMPTRRSRLKDLRFRHEESSGAGLDMGYAMTLLRSIYGKDPLSCNGDFEYSAAWQFPNGAVGVIRGRTSPGMHPFPTSGGVVVKIQHRLAAVDDDTTDSDVSLNVTPGQQLSRRRKVKLTSTASAPALHRFRIRDRYWLHDATSAETVRTFERRRSFLSEVPVERFKPWTPPMFQLDAFVKRARGNAAASAPWVRGPESVGHLKMLGQARHAAGLPALEGSPFAEVQARDGALMWGKVYMLQGGVPAYTQFDIWAAHHEYG</sequence>
<evidence type="ECO:0000256" key="3">
    <source>
        <dbReference type="ARBA" id="ARBA00038984"/>
    </source>
</evidence>
<dbReference type="InterPro" id="IPR050984">
    <property type="entry name" value="Gfo/Idh/MocA_domain"/>
</dbReference>
<dbReference type="Gene3D" id="3.40.50.720">
    <property type="entry name" value="NAD(P)-binding Rossmann-like Domain"/>
    <property type="match status" value="1"/>
</dbReference>
<name>A0AAN6MFF7_9PEZI</name>
<reference evidence="7" key="2">
    <citation type="submission" date="2023-05" db="EMBL/GenBank/DDBJ databases">
        <authorList>
            <consortium name="Lawrence Berkeley National Laboratory"/>
            <person name="Steindorff A."/>
            <person name="Hensen N."/>
            <person name="Bonometti L."/>
            <person name="Westerberg I."/>
            <person name="Brannstrom I.O."/>
            <person name="Guillou S."/>
            <person name="Cros-Aarteil S."/>
            <person name="Calhoun S."/>
            <person name="Haridas S."/>
            <person name="Kuo A."/>
            <person name="Mondo S."/>
            <person name="Pangilinan J."/>
            <person name="Riley R."/>
            <person name="Labutti K."/>
            <person name="Andreopoulos B."/>
            <person name="Lipzen A."/>
            <person name="Chen C."/>
            <person name="Yanf M."/>
            <person name="Daum C."/>
            <person name="Ng V."/>
            <person name="Clum A."/>
            <person name="Ohm R."/>
            <person name="Martin F."/>
            <person name="Silar P."/>
            <person name="Natvig D."/>
            <person name="Lalanne C."/>
            <person name="Gautier V."/>
            <person name="Ament-Velasquez S.L."/>
            <person name="Kruys A."/>
            <person name="Hutchinson M.I."/>
            <person name="Powell A.J."/>
            <person name="Barry K."/>
            <person name="Miller A.N."/>
            <person name="Grigoriev I.V."/>
            <person name="Debuchy R."/>
            <person name="Gladieux P."/>
            <person name="Thoren M.H."/>
            <person name="Johannesson H."/>
        </authorList>
    </citation>
    <scope>NUCLEOTIDE SEQUENCE</scope>
    <source>
        <strain evidence="7">CBS 103.79</strain>
    </source>
</reference>
<keyword evidence="2" id="KW-0560">Oxidoreductase</keyword>
<comment type="caution">
    <text evidence="7">The sequence shown here is derived from an EMBL/GenBank/DDBJ whole genome shotgun (WGS) entry which is preliminary data.</text>
</comment>
<organism evidence="7 8">
    <name type="scientific">Staphylotrichum tortipilum</name>
    <dbReference type="NCBI Taxonomy" id="2831512"/>
    <lineage>
        <taxon>Eukaryota</taxon>
        <taxon>Fungi</taxon>
        <taxon>Dikarya</taxon>
        <taxon>Ascomycota</taxon>
        <taxon>Pezizomycotina</taxon>
        <taxon>Sordariomycetes</taxon>
        <taxon>Sordariomycetidae</taxon>
        <taxon>Sordariales</taxon>
        <taxon>Chaetomiaceae</taxon>
        <taxon>Staphylotrichum</taxon>
    </lineage>
</organism>
<dbReference type="InterPro" id="IPR036291">
    <property type="entry name" value="NAD(P)-bd_dom_sf"/>
</dbReference>
<dbReference type="EC" id="1.1.1.179" evidence="3"/>
<dbReference type="Gene3D" id="3.30.360.10">
    <property type="entry name" value="Dihydrodipicolinate Reductase, domain 2"/>
    <property type="match status" value="1"/>
</dbReference>
<dbReference type="SUPFAM" id="SSF51735">
    <property type="entry name" value="NAD(P)-binding Rossmann-fold domains"/>
    <property type="match status" value="1"/>
</dbReference>
<evidence type="ECO:0000259" key="6">
    <source>
        <dbReference type="Pfam" id="PF01408"/>
    </source>
</evidence>
<dbReference type="GO" id="GO:0000166">
    <property type="term" value="F:nucleotide binding"/>
    <property type="evidence" value="ECO:0007669"/>
    <property type="project" value="InterPro"/>
</dbReference>
<comment type="similarity">
    <text evidence="1">Belongs to the Gfo/Idh/MocA family.</text>
</comment>
<dbReference type="Proteomes" id="UP001303889">
    <property type="component" value="Unassembled WGS sequence"/>
</dbReference>
<reference evidence="7" key="1">
    <citation type="journal article" date="2023" name="Mol. Phylogenet. Evol.">
        <title>Genome-scale phylogeny and comparative genomics of the fungal order Sordariales.</title>
        <authorList>
            <person name="Hensen N."/>
            <person name="Bonometti L."/>
            <person name="Westerberg I."/>
            <person name="Brannstrom I.O."/>
            <person name="Guillou S."/>
            <person name="Cros-Aarteil S."/>
            <person name="Calhoun S."/>
            <person name="Haridas S."/>
            <person name="Kuo A."/>
            <person name="Mondo S."/>
            <person name="Pangilinan J."/>
            <person name="Riley R."/>
            <person name="LaButti K."/>
            <person name="Andreopoulos B."/>
            <person name="Lipzen A."/>
            <person name="Chen C."/>
            <person name="Yan M."/>
            <person name="Daum C."/>
            <person name="Ng V."/>
            <person name="Clum A."/>
            <person name="Steindorff A."/>
            <person name="Ohm R.A."/>
            <person name="Martin F."/>
            <person name="Silar P."/>
            <person name="Natvig D.O."/>
            <person name="Lalanne C."/>
            <person name="Gautier V."/>
            <person name="Ament-Velasquez S.L."/>
            <person name="Kruys A."/>
            <person name="Hutchinson M.I."/>
            <person name="Powell A.J."/>
            <person name="Barry K."/>
            <person name="Miller A.N."/>
            <person name="Grigoriev I.V."/>
            <person name="Debuchy R."/>
            <person name="Gladieux P."/>
            <person name="Hiltunen Thoren M."/>
            <person name="Johannesson H."/>
        </authorList>
    </citation>
    <scope>NUCLEOTIDE SEQUENCE</scope>
    <source>
        <strain evidence="7">CBS 103.79</strain>
    </source>
</reference>